<protein>
    <recommendedName>
        <fullName evidence="4">ABC transporter permease</fullName>
    </recommendedName>
</protein>
<evidence type="ECO:0000256" key="1">
    <source>
        <dbReference type="SAM" id="Phobius"/>
    </source>
</evidence>
<feature type="transmembrane region" description="Helical" evidence="1">
    <location>
        <begin position="16"/>
        <end position="36"/>
    </location>
</feature>
<name>W6A777_9MOLU</name>
<feature type="transmembrane region" description="Helical" evidence="1">
    <location>
        <begin position="98"/>
        <end position="125"/>
    </location>
</feature>
<feature type="transmembrane region" description="Helical" evidence="1">
    <location>
        <begin position="165"/>
        <end position="184"/>
    </location>
</feature>
<dbReference type="PATRIC" id="fig|1276246.3.peg.656"/>
<dbReference type="KEGG" id="scq:SCULI_v1c06570"/>
<dbReference type="STRING" id="1276246.SCULI_v1c06570"/>
<evidence type="ECO:0008006" key="4">
    <source>
        <dbReference type="Google" id="ProtNLM"/>
    </source>
</evidence>
<sequence>MKQLFKHTLRLQFKNIAFLFFCIGTPIIWVVLNGLIIKGIDGIGAETKSAAFSSLFPVGLLFYSYSAGFIGASMDLANARINRQLKQLSLAKISPLMYTLNLFLVLGFAYLIALIPVMLIAIFWFSLHLNWMLLLSCFVFPFLSLFFSVLLAVIIANIFNNIKTVTFVVMILFYIILFTSNGFLVGQDENSRVMKYIKLLTPAGCISLISSSLYNNIEFSQVWYAYLVLIIHASWISYAAIKLFKWT</sequence>
<feature type="transmembrane region" description="Helical" evidence="1">
    <location>
        <begin position="131"/>
        <end position="158"/>
    </location>
</feature>
<dbReference type="EMBL" id="CP006681">
    <property type="protein sequence ID" value="AHI52998.1"/>
    <property type="molecule type" value="Genomic_DNA"/>
</dbReference>
<dbReference type="HOGENOM" id="CLU_1123950_0_0_14"/>
<feature type="transmembrane region" description="Helical" evidence="1">
    <location>
        <begin position="222"/>
        <end position="241"/>
    </location>
</feature>
<dbReference type="Proteomes" id="UP000019267">
    <property type="component" value="Chromosome"/>
</dbReference>
<reference evidence="2 3" key="1">
    <citation type="journal article" date="2014" name="Genome Biol. Evol.">
        <title>Molecular evolution of the substrate utilization strategies and putative virulence factors in mosquito-associated Spiroplasma species.</title>
        <authorList>
            <person name="Chang T.H."/>
            <person name="Lo W.S."/>
            <person name="Ku C."/>
            <person name="Chen L.L."/>
            <person name="Kuo C.H."/>
        </authorList>
    </citation>
    <scope>NUCLEOTIDE SEQUENCE [LARGE SCALE GENOMIC DNA]</scope>
    <source>
        <strain evidence="2">AES-1</strain>
    </source>
</reference>
<feature type="transmembrane region" description="Helical" evidence="1">
    <location>
        <begin position="56"/>
        <end position="77"/>
    </location>
</feature>
<organism evidence="2 3">
    <name type="scientific">Spiroplasma culicicola AES-1</name>
    <dbReference type="NCBI Taxonomy" id="1276246"/>
    <lineage>
        <taxon>Bacteria</taxon>
        <taxon>Bacillati</taxon>
        <taxon>Mycoplasmatota</taxon>
        <taxon>Mollicutes</taxon>
        <taxon>Entomoplasmatales</taxon>
        <taxon>Spiroplasmataceae</taxon>
        <taxon>Spiroplasma</taxon>
    </lineage>
</organism>
<keyword evidence="1" id="KW-0472">Membrane</keyword>
<keyword evidence="1" id="KW-0812">Transmembrane</keyword>
<evidence type="ECO:0000313" key="3">
    <source>
        <dbReference type="Proteomes" id="UP000019267"/>
    </source>
</evidence>
<keyword evidence="1" id="KW-1133">Transmembrane helix</keyword>
<keyword evidence="3" id="KW-1185">Reference proteome</keyword>
<dbReference type="AlphaFoldDB" id="W6A777"/>
<evidence type="ECO:0000313" key="2">
    <source>
        <dbReference type="EMBL" id="AHI52998.1"/>
    </source>
</evidence>
<gene>
    <name evidence="2" type="ORF">SCULI_v1c06570</name>
</gene>
<accession>W6A777</accession>
<dbReference type="RefSeq" id="WP_025363230.1">
    <property type="nucleotide sequence ID" value="NZ_CP006681.1"/>
</dbReference>
<proteinExistence type="predicted"/>
<dbReference type="OrthoDB" id="389221at2"/>